<keyword evidence="1" id="KW-0812">Transmembrane</keyword>
<proteinExistence type="predicted"/>
<dbReference type="eggNOG" id="KOG4228">
    <property type="taxonomic scope" value="Eukaryota"/>
</dbReference>
<dbReference type="AlphaFoldDB" id="A0A0V1BEX5"/>
<feature type="domain" description="Tyrosine specific protein phosphatases" evidence="3">
    <location>
        <begin position="378"/>
        <end position="451"/>
    </location>
</feature>
<keyword evidence="1" id="KW-0472">Membrane</keyword>
<dbReference type="SUPFAM" id="SSF52799">
    <property type="entry name" value="(Phosphotyrosine protein) phosphatases II"/>
    <property type="match status" value="2"/>
</dbReference>
<dbReference type="Proteomes" id="UP000054776">
    <property type="component" value="Unassembled WGS sequence"/>
</dbReference>
<accession>A0A0V1BEX5</accession>
<dbReference type="CDD" id="cd00047">
    <property type="entry name" value="PTPc"/>
    <property type="match status" value="2"/>
</dbReference>
<dbReference type="SMART" id="SM00404">
    <property type="entry name" value="PTPc_motif"/>
    <property type="match status" value="2"/>
</dbReference>
<evidence type="ECO:0000259" key="3">
    <source>
        <dbReference type="PROSITE" id="PS50056"/>
    </source>
</evidence>
<dbReference type="GO" id="GO:0004725">
    <property type="term" value="F:protein tyrosine phosphatase activity"/>
    <property type="evidence" value="ECO:0007669"/>
    <property type="project" value="UniProtKB-EC"/>
</dbReference>
<dbReference type="Pfam" id="PF00102">
    <property type="entry name" value="Y_phosphatase"/>
    <property type="match status" value="2"/>
</dbReference>
<feature type="domain" description="Tyrosine specific protein phosphatases" evidence="3">
    <location>
        <begin position="752"/>
        <end position="828"/>
    </location>
</feature>
<dbReference type="FunCoup" id="A0A0V1BEX5">
    <property type="interactions" value="1181"/>
</dbReference>
<dbReference type="Gene3D" id="3.90.190.10">
    <property type="entry name" value="Protein tyrosine phosphatase superfamily"/>
    <property type="match status" value="2"/>
</dbReference>
<dbReference type="STRING" id="6334.A0A0V1BEX5"/>
<keyword evidence="1" id="KW-1133">Transmembrane helix</keyword>
<dbReference type="EMBL" id="JYDH01000051">
    <property type="protein sequence ID" value="KRY35684.1"/>
    <property type="molecule type" value="Genomic_DNA"/>
</dbReference>
<feature type="transmembrane region" description="Helical" evidence="1">
    <location>
        <begin position="855"/>
        <end position="872"/>
    </location>
</feature>
<feature type="domain" description="Tyrosine-protein phosphatase" evidence="2">
    <location>
        <begin position="493"/>
        <end position="837"/>
    </location>
</feature>
<dbReference type="OrthoDB" id="10253954at2759"/>
<dbReference type="PROSITE" id="PS50056">
    <property type="entry name" value="TYR_PHOSPHATASE_2"/>
    <property type="match status" value="2"/>
</dbReference>
<dbReference type="InterPro" id="IPR050348">
    <property type="entry name" value="Protein-Tyr_Phosphatase"/>
</dbReference>
<dbReference type="FunFam" id="3.90.190.10:FF:000062">
    <property type="entry name" value="Receptor-type tyrosine-protein phosphatase kappa"/>
    <property type="match status" value="1"/>
</dbReference>
<dbReference type="InterPro" id="IPR000387">
    <property type="entry name" value="Tyr_Pase_dom"/>
</dbReference>
<name>A0A0V1BEX5_TRISP</name>
<evidence type="ECO:0000256" key="1">
    <source>
        <dbReference type="SAM" id="Phobius"/>
    </source>
</evidence>
<dbReference type="InterPro" id="IPR016130">
    <property type="entry name" value="Tyr_Pase_AS"/>
</dbReference>
<gene>
    <name evidence="4" type="primary">PTPRK</name>
    <name evidence="4" type="ORF">T01_2946</name>
</gene>
<dbReference type="PANTHER" id="PTHR19134:SF561">
    <property type="entry name" value="PROTEIN TYROSINE PHOSPHATASE 36E, ISOFORM A"/>
    <property type="match status" value="1"/>
</dbReference>
<dbReference type="InterPro" id="IPR000242">
    <property type="entry name" value="PTP_cat"/>
</dbReference>
<dbReference type="PROSITE" id="PS00383">
    <property type="entry name" value="TYR_PHOSPHATASE_1"/>
    <property type="match status" value="1"/>
</dbReference>
<feature type="domain" description="Tyrosine-protein phosphatase" evidence="2">
    <location>
        <begin position="225"/>
        <end position="460"/>
    </location>
</feature>
<evidence type="ECO:0000313" key="5">
    <source>
        <dbReference type="Proteomes" id="UP000054776"/>
    </source>
</evidence>
<keyword evidence="4" id="KW-0675">Receptor</keyword>
<dbReference type="InterPro" id="IPR003595">
    <property type="entry name" value="Tyr_Pase_cat"/>
</dbReference>
<sequence length="993" mass="115385">MQIFLTLISERFAMIDAPHAHGPREELLSIWPAEEPLAVSLHPRCHKNHFKSAWYNGTLLVTVGRLLNNFLLHLGFGSASATLDYWTKEVKGALIIASTDKAFTFVSAAIFARLMICKQPSMPLLDFFKSNVKNLQLVSQVQEKHIHIIAICQWDVKPESFTCGWLHAYLQEEKAMGAVPQCPIETSKFLAFVQERKRKRLLFKGELMMLKQIVENHKSEYGYLNLKKNNYPDVLPFDYNRVILKPIPNEPNSHYINASYVDSFFQPKAFIITQAMKTKPACVDFWRMVWETNAEIVVMLTKVFDFMKVMCLQYWPLTKFDYGDITVETVEAKTYAYFTLRCFRVSRVENGSTIIRQVRHFHFTEWEVNSLPYISALLDFRRRVHNAVKRCPNNVPMIVHCSNGGGRSGVFLAIYANLDLAEAENVIDVYGYCQTLLNARQSALENLDQYVFIYETLAEAVQCNINPLTLEELRHRTTMYTTKQSRQALEAIYSQEYKFLTQLTPALRIGDCAGGHRLENRGKNRDVMVVPPDNSRPYLNTLHGESKDYTYINAVYVDIRLVEKRDDDDAVFQFCVLSRIPTLKFVDYYFDVDDGTNICNFRENAGFRRKNEWIVTEWPKHHTIDSFWALVFDHSCHTVAYPRFIHSRGRQSYGPFIVDVLSSQQYPYATSHIVKVVKKKVFDIPGRKKSKRSERNEKKLTDQLDSLASILSELMVNNKGGIQEVDARICNVISVRIWPIQHRVPLSTVGLIDVIKMARCWRKRAPDRPETKPTVVISHNGVSRVGIYVAINLLIDQMDVEQEVDVFHAAKIVRLNRPQLFDHKEEYKYLNDLLIHYYMTSPEYHSTKSAESPCLLYLFSFLFISILRMAIFKMKGKLNCFNVNFAFSRKFYLIEIFHKIWTTFLCILEAVSDETLQSIIFYQYEAITIKKGPNFDKRVFAGIRKKKRVYNFVIFEKILFLQKLALWTITISEVQQKSSRSFPLRSSRDIPKK</sequence>
<reference evidence="4 5" key="1">
    <citation type="submission" date="2015-01" db="EMBL/GenBank/DDBJ databases">
        <title>Evolution of Trichinella species and genotypes.</title>
        <authorList>
            <person name="Korhonen P.K."/>
            <person name="Edoardo P."/>
            <person name="Giuseppe L.R."/>
            <person name="Gasser R.B."/>
        </authorList>
    </citation>
    <scope>NUCLEOTIDE SEQUENCE [LARGE SCALE GENOMIC DNA]</scope>
    <source>
        <strain evidence="4">ISS3</strain>
    </source>
</reference>
<evidence type="ECO:0000259" key="2">
    <source>
        <dbReference type="PROSITE" id="PS50055"/>
    </source>
</evidence>
<dbReference type="PRINTS" id="PR00700">
    <property type="entry name" value="PRTYPHPHTASE"/>
</dbReference>
<dbReference type="PROSITE" id="PS50055">
    <property type="entry name" value="TYR_PHOSPHATASE_PTP"/>
    <property type="match status" value="2"/>
</dbReference>
<protein>
    <submittedName>
        <fullName evidence="4">Receptor-type tyrosine-protein phosphatase mu</fullName>
    </submittedName>
</protein>
<dbReference type="InterPro" id="IPR029021">
    <property type="entry name" value="Prot-tyrosine_phosphatase-like"/>
</dbReference>
<evidence type="ECO:0000313" key="4">
    <source>
        <dbReference type="EMBL" id="KRY35684.1"/>
    </source>
</evidence>
<dbReference type="GO" id="GO:0008045">
    <property type="term" value="P:motor neuron axon guidance"/>
    <property type="evidence" value="ECO:0007669"/>
    <property type="project" value="TreeGrafter"/>
</dbReference>
<keyword evidence="5" id="KW-1185">Reference proteome</keyword>
<organism evidence="4 5">
    <name type="scientific">Trichinella spiralis</name>
    <name type="common">Trichina worm</name>
    <dbReference type="NCBI Taxonomy" id="6334"/>
    <lineage>
        <taxon>Eukaryota</taxon>
        <taxon>Metazoa</taxon>
        <taxon>Ecdysozoa</taxon>
        <taxon>Nematoda</taxon>
        <taxon>Enoplea</taxon>
        <taxon>Dorylaimia</taxon>
        <taxon>Trichinellida</taxon>
        <taxon>Trichinellidae</taxon>
        <taxon>Trichinella</taxon>
    </lineage>
</organism>
<dbReference type="InParanoid" id="A0A0V1BEX5"/>
<comment type="caution">
    <text evidence="4">The sequence shown here is derived from an EMBL/GenBank/DDBJ whole genome shotgun (WGS) entry which is preliminary data.</text>
</comment>
<dbReference type="PANTHER" id="PTHR19134">
    <property type="entry name" value="RECEPTOR-TYPE TYROSINE-PROTEIN PHOSPHATASE"/>
    <property type="match status" value="1"/>
</dbReference>
<dbReference type="SMART" id="SM00194">
    <property type="entry name" value="PTPc"/>
    <property type="match status" value="2"/>
</dbReference>